<sequence>MRSTVEKQLHIGDCRASSPWALPLTSADVDALVCDGGPASPARRAALKAAPGFAAAVRKTSAALVAIHHGNRVLNAIINDRGRFFVTLFVLDLHFRRPDDGIGLTPGRLKERCVKQGVCSATRAGALLALMKLRGYVRTAPGAAPADRRRRELVPTAKLIAHQRARWHCHFSAAAPLLLEATHALEMLDRPDFMPRLVRLISAHHCAGFRITDHIPSTGLFSERNGGMFVVFSLLAIAEEEELRRQAPIQTSISGLARSISASRAHVIKLLKDAEERGLLKRPRSGGVILMPPLVEDFHEFFALSYLLLSHFARVIGDCSETVRVRT</sequence>
<evidence type="ECO:0000313" key="2">
    <source>
        <dbReference type="Proteomes" id="UP000033187"/>
    </source>
</evidence>
<dbReference type="RefSeq" id="WP_152024945.1">
    <property type="nucleotide sequence ID" value="NZ_LN829118.1"/>
</dbReference>
<dbReference type="AlphaFoldDB" id="A0A0D6JBZ2"/>
<reference evidence="2" key="1">
    <citation type="submission" date="2015-02" db="EMBL/GenBank/DDBJ databases">
        <authorList>
            <person name="Chooi Y.-H."/>
        </authorList>
    </citation>
    <scope>NUCLEOTIDE SEQUENCE [LARGE SCALE GENOMIC DNA]</scope>
    <source>
        <strain evidence="2">strain Y</strain>
    </source>
</reference>
<accession>A0A0D6JBZ2</accession>
<protein>
    <submittedName>
        <fullName evidence="1">Uncharacterized protein</fullName>
    </submittedName>
</protein>
<keyword evidence="2" id="KW-1185">Reference proteome</keyword>
<dbReference type="KEGG" id="fiy:BN1229_v1_0671"/>
<evidence type="ECO:0000313" key="1">
    <source>
        <dbReference type="EMBL" id="CPR16143.1"/>
    </source>
</evidence>
<gene>
    <name evidence="1" type="ORF">YBN1229_v1_0671</name>
</gene>
<dbReference type="KEGG" id="fil:BN1229_v1_0666"/>
<dbReference type="EMBL" id="LN829119">
    <property type="protein sequence ID" value="CPR16143.1"/>
    <property type="molecule type" value="Genomic_DNA"/>
</dbReference>
<name>A0A0D6JBZ2_9HYPH</name>
<dbReference type="Proteomes" id="UP000033187">
    <property type="component" value="Chromosome 1"/>
</dbReference>
<organism evidence="1 2">
    <name type="scientific">Candidatus Filomicrobium marinum</name>
    <dbReference type="NCBI Taxonomy" id="1608628"/>
    <lineage>
        <taxon>Bacteria</taxon>
        <taxon>Pseudomonadati</taxon>
        <taxon>Pseudomonadota</taxon>
        <taxon>Alphaproteobacteria</taxon>
        <taxon>Hyphomicrobiales</taxon>
        <taxon>Hyphomicrobiaceae</taxon>
        <taxon>Filomicrobium</taxon>
    </lineage>
</organism>
<proteinExistence type="predicted"/>
<dbReference type="OrthoDB" id="8438725at2"/>